<organism evidence="2 3">
    <name type="scientific">Pedococcus badiiscoriae</name>
    <dbReference type="NCBI Taxonomy" id="642776"/>
    <lineage>
        <taxon>Bacteria</taxon>
        <taxon>Bacillati</taxon>
        <taxon>Actinomycetota</taxon>
        <taxon>Actinomycetes</taxon>
        <taxon>Micrococcales</taxon>
        <taxon>Intrasporangiaceae</taxon>
        <taxon>Pedococcus</taxon>
    </lineage>
</organism>
<dbReference type="EMBL" id="JACCAB010000001">
    <property type="protein sequence ID" value="NYG06852.1"/>
    <property type="molecule type" value="Genomic_DNA"/>
</dbReference>
<evidence type="ECO:0000313" key="2">
    <source>
        <dbReference type="EMBL" id="NYG06852.1"/>
    </source>
</evidence>
<dbReference type="Pfam" id="PF03551">
    <property type="entry name" value="PadR"/>
    <property type="match status" value="1"/>
</dbReference>
<dbReference type="SUPFAM" id="SSF46785">
    <property type="entry name" value="Winged helix' DNA-binding domain"/>
    <property type="match status" value="1"/>
</dbReference>
<dbReference type="InterPro" id="IPR005149">
    <property type="entry name" value="Tscrpt_reg_PadR_N"/>
</dbReference>
<dbReference type="GO" id="GO:0003677">
    <property type="term" value="F:DNA binding"/>
    <property type="evidence" value="ECO:0007669"/>
    <property type="project" value="UniProtKB-KW"/>
</dbReference>
<dbReference type="Proteomes" id="UP000573599">
    <property type="component" value="Unassembled WGS sequence"/>
</dbReference>
<dbReference type="PANTHER" id="PTHR33169:SF14">
    <property type="entry name" value="TRANSCRIPTIONAL REGULATOR RV3488"/>
    <property type="match status" value="1"/>
</dbReference>
<proteinExistence type="predicted"/>
<evidence type="ECO:0000259" key="1">
    <source>
        <dbReference type="Pfam" id="PF03551"/>
    </source>
</evidence>
<sequence length="111" mass="11951">MRRNRPLSPQACRLLGAFAAEPSQWRHGYDLMTEVGVSSGSLYPILARLADRGLLESSWDTPTEGRPPRHLYRLTTPGQQEAARLATVALSAARSASAVRPRPTARAAGGA</sequence>
<dbReference type="InterPro" id="IPR036388">
    <property type="entry name" value="WH-like_DNA-bd_sf"/>
</dbReference>
<dbReference type="AlphaFoldDB" id="A0A852WNM2"/>
<comment type="caution">
    <text evidence="2">The sequence shown here is derived from an EMBL/GenBank/DDBJ whole genome shotgun (WGS) entry which is preliminary data.</text>
</comment>
<keyword evidence="3" id="KW-1185">Reference proteome</keyword>
<dbReference type="Gene3D" id="1.10.10.10">
    <property type="entry name" value="Winged helix-like DNA-binding domain superfamily/Winged helix DNA-binding domain"/>
    <property type="match status" value="1"/>
</dbReference>
<keyword evidence="2" id="KW-0238">DNA-binding</keyword>
<protein>
    <submittedName>
        <fullName evidence="2">DNA-binding PadR family transcriptional regulator</fullName>
    </submittedName>
</protein>
<gene>
    <name evidence="2" type="ORF">BJ986_001339</name>
</gene>
<name>A0A852WNM2_9MICO</name>
<dbReference type="PANTHER" id="PTHR33169">
    <property type="entry name" value="PADR-FAMILY TRANSCRIPTIONAL REGULATOR"/>
    <property type="match status" value="1"/>
</dbReference>
<evidence type="ECO:0000313" key="3">
    <source>
        <dbReference type="Proteomes" id="UP000573599"/>
    </source>
</evidence>
<dbReference type="InterPro" id="IPR052509">
    <property type="entry name" value="Metal_resp_DNA-bind_regulator"/>
</dbReference>
<reference evidence="2 3" key="1">
    <citation type="submission" date="2020-07" db="EMBL/GenBank/DDBJ databases">
        <title>Sequencing the genomes of 1000 actinobacteria strains.</title>
        <authorList>
            <person name="Klenk H.-P."/>
        </authorList>
    </citation>
    <scope>NUCLEOTIDE SEQUENCE [LARGE SCALE GENOMIC DNA]</scope>
    <source>
        <strain evidence="2 3">DSM 23987</strain>
    </source>
</reference>
<accession>A0A852WNM2</accession>
<dbReference type="RefSeq" id="WP_179421270.1">
    <property type="nucleotide sequence ID" value="NZ_JACCAB010000001.1"/>
</dbReference>
<dbReference type="InterPro" id="IPR036390">
    <property type="entry name" value="WH_DNA-bd_sf"/>
</dbReference>
<feature type="domain" description="Transcription regulator PadR N-terminal" evidence="1">
    <location>
        <begin position="26"/>
        <end position="83"/>
    </location>
</feature>